<sequence>MEGGAGMSYTDIMRYGYSRDQAKDLEKLAQVYYRRTNYSRVQAASVAAAHATAKSLDKLLLIEKQVKKLKNKKNAWPMRKVLTAVRGHAGDIRREAKRLIEAWNPHVDEDTDATPKAHFCDVKNTLRRKLVLEADEHTLRQKELEARKLAQKCGITLGEAVVKLLVEGGPVAPARTTIIVGLEAGTKIERGEGDDIIVGLTDGSRLTGAQLAERAFLDAGHVVLVHPVEGAVDVYRFKRTATVKQRIMAKAESPMCAWPGCTKPADECEINHNIPWKAGGPTNIANLSPLCAFHNGWANNPRHGRLVKIRGVTYRIPPPGGGPKHRNEHPVAMLGAMAWV</sequence>
<proteinExistence type="predicted"/>
<dbReference type="STRING" id="1125779.HMPREF1219_02153"/>
<dbReference type="SMART" id="SM00507">
    <property type="entry name" value="HNHc"/>
    <property type="match status" value="1"/>
</dbReference>
<dbReference type="CDD" id="cd00085">
    <property type="entry name" value="HNHc"/>
    <property type="match status" value="1"/>
</dbReference>
<organism evidence="2 3">
    <name type="scientific">Corynebacterium pyruviciproducens ATCC BAA-1742</name>
    <dbReference type="NCBI Taxonomy" id="1125779"/>
    <lineage>
        <taxon>Bacteria</taxon>
        <taxon>Bacillati</taxon>
        <taxon>Actinomycetota</taxon>
        <taxon>Actinomycetes</taxon>
        <taxon>Mycobacteriales</taxon>
        <taxon>Corynebacteriaceae</taxon>
        <taxon>Corynebacterium</taxon>
    </lineage>
</organism>
<feature type="domain" description="HNH nuclease" evidence="1">
    <location>
        <begin position="244"/>
        <end position="296"/>
    </location>
</feature>
<dbReference type="InterPro" id="IPR002711">
    <property type="entry name" value="HNH"/>
</dbReference>
<dbReference type="InterPro" id="IPR003615">
    <property type="entry name" value="HNH_nuc"/>
</dbReference>
<accession>S2Z0H0</accession>
<evidence type="ECO:0000259" key="1">
    <source>
        <dbReference type="SMART" id="SM00507"/>
    </source>
</evidence>
<evidence type="ECO:0000313" key="2">
    <source>
        <dbReference type="EMBL" id="EPD67740.1"/>
    </source>
</evidence>
<dbReference type="HOGENOM" id="CLU_051470_0_0_11"/>
<keyword evidence="3" id="KW-1185">Reference proteome</keyword>
<evidence type="ECO:0000313" key="3">
    <source>
        <dbReference type="Proteomes" id="UP000014408"/>
    </source>
</evidence>
<dbReference type="AlphaFoldDB" id="S2Z0H0"/>
<protein>
    <recommendedName>
        <fullName evidence="1">HNH nuclease domain-containing protein</fullName>
    </recommendedName>
</protein>
<dbReference type="Gene3D" id="1.10.30.50">
    <property type="match status" value="1"/>
</dbReference>
<dbReference type="GO" id="GO:0003676">
    <property type="term" value="F:nucleic acid binding"/>
    <property type="evidence" value="ECO:0007669"/>
    <property type="project" value="InterPro"/>
</dbReference>
<dbReference type="GO" id="GO:0008270">
    <property type="term" value="F:zinc ion binding"/>
    <property type="evidence" value="ECO:0007669"/>
    <property type="project" value="InterPro"/>
</dbReference>
<dbReference type="eggNOG" id="COG1403">
    <property type="taxonomic scope" value="Bacteria"/>
</dbReference>
<dbReference type="Proteomes" id="UP000014408">
    <property type="component" value="Unassembled WGS sequence"/>
</dbReference>
<name>S2Z0H0_9CORY</name>
<reference evidence="2 3" key="1">
    <citation type="submission" date="2013-05" db="EMBL/GenBank/DDBJ databases">
        <title>The Genome Sequence of Corynebacterium pyruviciproducens 1773O (ATCC BAA-1742).</title>
        <authorList>
            <consortium name="The Broad Institute Genomics Platform"/>
            <person name="Earl A."/>
            <person name="Ward D."/>
            <person name="Feldgarden M."/>
            <person name="Gevers D."/>
            <person name="Tong J."/>
            <person name="Walker B."/>
            <person name="Young S."/>
            <person name="Zeng Q."/>
            <person name="Gargeya S."/>
            <person name="Fitzgerald M."/>
            <person name="Haas B."/>
            <person name="Abouelleil A."/>
            <person name="Allen A.W."/>
            <person name="Alvarado L."/>
            <person name="Arachchi H.M."/>
            <person name="Berlin A.M."/>
            <person name="Chapman S.B."/>
            <person name="Gainer-Dewar J."/>
            <person name="Goldberg J."/>
            <person name="Griggs A."/>
            <person name="Gujja S."/>
            <person name="Hansen M."/>
            <person name="Howarth C."/>
            <person name="Imamovic A."/>
            <person name="Ireland A."/>
            <person name="Larimer J."/>
            <person name="McCowan C."/>
            <person name="Murphy C."/>
            <person name="Pearson M."/>
            <person name="Poon T.W."/>
            <person name="Priest M."/>
            <person name="Roberts A."/>
            <person name="Saif S."/>
            <person name="Shea T."/>
            <person name="Sisk P."/>
            <person name="Sykes S."/>
            <person name="Wortman J."/>
            <person name="Nusbaum C."/>
            <person name="Birren B."/>
        </authorList>
    </citation>
    <scope>NUCLEOTIDE SEQUENCE [LARGE SCALE GENOMIC DNA]</scope>
    <source>
        <strain evidence="2 3">ATCC BAA-1742</strain>
    </source>
</reference>
<comment type="caution">
    <text evidence="2">The sequence shown here is derived from an EMBL/GenBank/DDBJ whole genome shotgun (WGS) entry which is preliminary data.</text>
</comment>
<dbReference type="Pfam" id="PF01844">
    <property type="entry name" value="HNH"/>
    <property type="match status" value="1"/>
</dbReference>
<dbReference type="PATRIC" id="fig|1125779.3.peg.2098"/>
<dbReference type="EMBL" id="ATBY01000017">
    <property type="protein sequence ID" value="EPD67740.1"/>
    <property type="molecule type" value="Genomic_DNA"/>
</dbReference>
<dbReference type="GO" id="GO:0004519">
    <property type="term" value="F:endonuclease activity"/>
    <property type="evidence" value="ECO:0007669"/>
    <property type="project" value="InterPro"/>
</dbReference>
<gene>
    <name evidence="2" type="ORF">HMPREF1219_02153</name>
</gene>